<evidence type="ECO:0000313" key="1">
    <source>
        <dbReference type="EMBL" id="BAF07834.1"/>
    </source>
</evidence>
<name>Q0E3V4_ORYSJ</name>
<gene>
    <name evidence="1" type="ordered locus">Os02g0152700</name>
</gene>
<dbReference type="Proteomes" id="UP000000763">
    <property type="component" value="Chromosome 2"/>
</dbReference>
<accession>Q0E3V4</accession>
<dbReference type="AlphaFoldDB" id="Q0E3V4"/>
<reference evidence="1 2" key="1">
    <citation type="journal article" date="2005" name="Nature">
        <title>The map-based sequence of the rice genome.</title>
        <authorList>
            <consortium name="International rice genome sequencing project (IRGSP)"/>
            <person name="Matsumoto T."/>
            <person name="Wu J."/>
            <person name="Kanamori H."/>
            <person name="Katayose Y."/>
            <person name="Fujisawa M."/>
            <person name="Namiki N."/>
            <person name="Mizuno H."/>
            <person name="Yamamoto K."/>
            <person name="Antonio B.A."/>
            <person name="Baba T."/>
            <person name="Sakata K."/>
            <person name="Nagamura Y."/>
            <person name="Aoki H."/>
            <person name="Arikawa K."/>
            <person name="Arita K."/>
            <person name="Bito T."/>
            <person name="Chiden Y."/>
            <person name="Fujitsuka N."/>
            <person name="Fukunaka R."/>
            <person name="Hamada M."/>
            <person name="Harada C."/>
            <person name="Hayashi A."/>
            <person name="Hijishita S."/>
            <person name="Honda M."/>
            <person name="Hosokawa S."/>
            <person name="Ichikawa Y."/>
            <person name="Idonuma A."/>
            <person name="Iijima M."/>
            <person name="Ikeda M."/>
            <person name="Ikeno M."/>
            <person name="Ito K."/>
            <person name="Ito S."/>
            <person name="Ito T."/>
            <person name="Ito Y."/>
            <person name="Ito Y."/>
            <person name="Iwabuchi A."/>
            <person name="Kamiya K."/>
            <person name="Karasawa W."/>
            <person name="Kurita K."/>
            <person name="Katagiri S."/>
            <person name="Kikuta A."/>
            <person name="Kobayashi H."/>
            <person name="Kobayashi N."/>
            <person name="Machita K."/>
            <person name="Maehara T."/>
            <person name="Masukawa M."/>
            <person name="Mizubayashi T."/>
            <person name="Mukai Y."/>
            <person name="Nagasaki H."/>
            <person name="Nagata Y."/>
            <person name="Naito S."/>
            <person name="Nakashima M."/>
            <person name="Nakama Y."/>
            <person name="Nakamichi Y."/>
            <person name="Nakamura M."/>
            <person name="Meguro A."/>
            <person name="Negishi M."/>
            <person name="Ohta I."/>
            <person name="Ohta T."/>
            <person name="Okamoto M."/>
            <person name="Ono N."/>
            <person name="Saji S."/>
            <person name="Sakaguchi M."/>
            <person name="Sakai K."/>
            <person name="Shibata M."/>
            <person name="Shimokawa T."/>
            <person name="Song J."/>
            <person name="Takazaki Y."/>
            <person name="Terasawa K."/>
            <person name="Tsugane M."/>
            <person name="Tsuji K."/>
            <person name="Ueda S."/>
            <person name="Waki K."/>
            <person name="Yamagata H."/>
            <person name="Yamamoto M."/>
            <person name="Yamamoto S."/>
            <person name="Yamane H."/>
            <person name="Yoshiki S."/>
            <person name="Yoshihara R."/>
            <person name="Yukawa K."/>
            <person name="Zhong H."/>
            <person name="Yano M."/>
            <person name="Yuan Q."/>
            <person name="Ouyang S."/>
            <person name="Liu J."/>
            <person name="Jones K.M."/>
            <person name="Gansberger K."/>
            <person name="Moffat K."/>
            <person name="Hill J."/>
            <person name="Bera J."/>
            <person name="Fadrosh D."/>
            <person name="Jin S."/>
            <person name="Johri S."/>
            <person name="Kim M."/>
            <person name="Overton L."/>
            <person name="Reardon M."/>
            <person name="Tsitrin T."/>
            <person name="Vuong H."/>
            <person name="Weaver B."/>
            <person name="Ciecko A."/>
            <person name="Tallon L."/>
            <person name="Jackson J."/>
            <person name="Pai G."/>
            <person name="Aken S.V."/>
            <person name="Utterback T."/>
            <person name="Reidmuller S."/>
            <person name="Feldblyum T."/>
            <person name="Hsiao J."/>
            <person name="Zismann V."/>
            <person name="Iobst S."/>
            <person name="de Vazeille A.R."/>
            <person name="Buell C.R."/>
            <person name="Ying K."/>
            <person name="Li Y."/>
            <person name="Lu T."/>
            <person name="Huang Y."/>
            <person name="Zhao Q."/>
            <person name="Feng Q."/>
            <person name="Zhang L."/>
            <person name="Zhu J."/>
            <person name="Weng Q."/>
            <person name="Mu J."/>
            <person name="Lu Y."/>
            <person name="Fan D."/>
            <person name="Liu Y."/>
            <person name="Guan J."/>
            <person name="Zhang Y."/>
            <person name="Yu S."/>
            <person name="Liu X."/>
            <person name="Zhang Y."/>
            <person name="Hong G."/>
            <person name="Han B."/>
            <person name="Choisne N."/>
            <person name="Demange N."/>
            <person name="Orjeda G."/>
            <person name="Samain S."/>
            <person name="Cattolico L."/>
            <person name="Pelletier E."/>
            <person name="Couloux A."/>
            <person name="Segurens B."/>
            <person name="Wincker P."/>
            <person name="D'Hont A."/>
            <person name="Scarpelli C."/>
            <person name="Weissenbach J."/>
            <person name="Salanoubat M."/>
            <person name="Quetier F."/>
            <person name="Yu Y."/>
            <person name="Kim H.R."/>
            <person name="Rambo T."/>
            <person name="Currie J."/>
            <person name="Collura K."/>
            <person name="Luo M."/>
            <person name="Yang T."/>
            <person name="Ammiraju J.S.S."/>
            <person name="Engler F."/>
            <person name="Soderlund C."/>
            <person name="Wing R.A."/>
            <person name="Palmer L.E."/>
            <person name="de la Bastide M."/>
            <person name="Spiegel L."/>
            <person name="Nascimento L."/>
            <person name="Zutavern T."/>
            <person name="O'Shaughnessy A."/>
            <person name="Dike S."/>
            <person name="Dedhia N."/>
            <person name="Preston R."/>
            <person name="Balija V."/>
            <person name="McCombie W.R."/>
            <person name="Chow T."/>
            <person name="Chen H."/>
            <person name="Chung M."/>
            <person name="Chen C."/>
            <person name="Shaw J."/>
            <person name="Wu H."/>
            <person name="Hsiao K."/>
            <person name="Chao Y."/>
            <person name="Chu M."/>
            <person name="Cheng C."/>
            <person name="Hour A."/>
            <person name="Lee P."/>
            <person name="Lin S."/>
            <person name="Lin Y."/>
            <person name="Liou J."/>
            <person name="Liu S."/>
            <person name="Hsing Y."/>
            <person name="Raghuvanshi S."/>
            <person name="Mohanty A."/>
            <person name="Bharti A.K."/>
            <person name="Gaur A."/>
            <person name="Gupta V."/>
            <person name="Kumar D."/>
            <person name="Ravi V."/>
            <person name="Vij S."/>
            <person name="Kapur A."/>
            <person name="Khurana P."/>
            <person name="Khurana P."/>
            <person name="Khurana J.P."/>
            <person name="Tyagi A.K."/>
            <person name="Gaikwad K."/>
            <person name="Singh A."/>
            <person name="Dalal V."/>
            <person name="Srivastava S."/>
            <person name="Dixit A."/>
            <person name="Pal A.K."/>
            <person name="Ghazi I.A."/>
            <person name="Yadav M."/>
            <person name="Pandit A."/>
            <person name="Bhargava A."/>
            <person name="Sureshbabu K."/>
            <person name="Batra K."/>
            <person name="Sharma T.R."/>
            <person name="Mohapatra T."/>
            <person name="Singh N.K."/>
            <person name="Messing J."/>
            <person name="Nelson A.B."/>
            <person name="Fuks G."/>
            <person name="Kavchok S."/>
            <person name="Keizer G."/>
            <person name="Linton E."/>
            <person name="Llaca V."/>
            <person name="Song R."/>
            <person name="Tanyolac B."/>
            <person name="Young S."/>
            <person name="Ho-Il K."/>
            <person name="Hahn J.H."/>
            <person name="Sangsakoo G."/>
            <person name="Vanavichit A."/>
            <person name="de Mattos Luiz.A.T."/>
            <person name="Zimmer P.D."/>
            <person name="Malone G."/>
            <person name="Dellagostin O."/>
            <person name="de Oliveira A.C."/>
            <person name="Bevan M."/>
            <person name="Bancroft I."/>
            <person name="Minx P."/>
            <person name="Cordum H."/>
            <person name="Wilson R."/>
            <person name="Cheng Z."/>
            <person name="Jin W."/>
            <person name="Jiang J."/>
            <person name="Leong S.A."/>
            <person name="Iwama H."/>
            <person name="Gojobori T."/>
            <person name="Itoh T."/>
            <person name="Niimura Y."/>
            <person name="Fujii Y."/>
            <person name="Habara T."/>
            <person name="Sakai H."/>
            <person name="Sato Y."/>
            <person name="Wilson G."/>
            <person name="Kumar K."/>
            <person name="McCouch S."/>
            <person name="Juretic N."/>
            <person name="Hoen D."/>
            <person name="Wright S."/>
            <person name="Bruskiewich R."/>
            <person name="Bureau T."/>
            <person name="Miyao A."/>
            <person name="Hirochika H."/>
            <person name="Nishikawa T."/>
            <person name="Kadowaki K."/>
            <person name="Sugiura M."/>
            <person name="Burr B."/>
            <person name="Sasaki T."/>
        </authorList>
    </citation>
    <scope>NUCLEOTIDE SEQUENCE [LARGE SCALE GENOMIC DNA]</scope>
    <source>
        <strain evidence="2">cv. Nipponbare</strain>
    </source>
</reference>
<evidence type="ECO:0000313" key="2">
    <source>
        <dbReference type="Proteomes" id="UP000000763"/>
    </source>
</evidence>
<dbReference type="KEGG" id="dosa:Os02g0152700"/>
<sequence>MQSNLILGMAGSLLELMIQLKTRNPGVMCLHPHQIVRGMLLQFPKGMKVQMQSNLILGMVGSLLELMLQLTKTRNPGAMCLHLHQIVHGMLLQFPKGMMSGILLKPMSHVIRTGNQMDGVPEVAIGGAKETILVGPQGNLMAGVCLGDLMRGGHQGDTLT</sequence>
<proteinExistence type="predicted"/>
<organism evidence="1 2">
    <name type="scientific">Oryza sativa subsp. japonica</name>
    <name type="common">Rice</name>
    <dbReference type="NCBI Taxonomy" id="39947"/>
    <lineage>
        <taxon>Eukaryota</taxon>
        <taxon>Viridiplantae</taxon>
        <taxon>Streptophyta</taxon>
        <taxon>Embryophyta</taxon>
        <taxon>Tracheophyta</taxon>
        <taxon>Spermatophyta</taxon>
        <taxon>Magnoliopsida</taxon>
        <taxon>Liliopsida</taxon>
        <taxon>Poales</taxon>
        <taxon>Poaceae</taxon>
        <taxon>BOP clade</taxon>
        <taxon>Oryzoideae</taxon>
        <taxon>Oryzeae</taxon>
        <taxon>Oryzinae</taxon>
        <taxon>Oryza</taxon>
        <taxon>Oryza sativa</taxon>
    </lineage>
</organism>
<dbReference type="EMBL" id="AP008208">
    <property type="protein sequence ID" value="BAF07834.1"/>
    <property type="molecule type" value="Genomic_DNA"/>
</dbReference>
<reference evidence="2" key="2">
    <citation type="journal article" date="2008" name="Nucleic Acids Res.">
        <title>The rice annotation project database (RAP-DB): 2008 update.</title>
        <authorList>
            <consortium name="The rice annotation project (RAP)"/>
        </authorList>
    </citation>
    <scope>GENOME REANNOTATION</scope>
    <source>
        <strain evidence="2">cv. Nipponbare</strain>
    </source>
</reference>
<protein>
    <submittedName>
        <fullName evidence="1">Os02g0152700 protein</fullName>
    </submittedName>
</protein>